<sequence>MKVHQVAYSSKNDILNFRSLLCFASILCQHYDLGTAFEYSNKSSVSFADNSKTSQNADQLNIGNSVQVEYEDNLYPGKVKTLCSESVTVDVMVLARRGKYKWPSPKDIHNYTRADIKRKILQQIPCDNRASQFYFPNL</sequence>
<dbReference type="AlphaFoldDB" id="A0A4Y2TH40"/>
<comment type="caution">
    <text evidence="1">The sequence shown here is derived from an EMBL/GenBank/DDBJ whole genome shotgun (WGS) entry which is preliminary data.</text>
</comment>
<evidence type="ECO:0000313" key="2">
    <source>
        <dbReference type="Proteomes" id="UP000499080"/>
    </source>
</evidence>
<dbReference type="EMBL" id="BGPR01028662">
    <property type="protein sequence ID" value="GBN99954.1"/>
    <property type="molecule type" value="Genomic_DNA"/>
</dbReference>
<accession>A0A4Y2TH40</accession>
<protein>
    <submittedName>
        <fullName evidence="1">Uncharacterized protein</fullName>
    </submittedName>
</protein>
<keyword evidence="2" id="KW-1185">Reference proteome</keyword>
<name>A0A4Y2TH40_ARAVE</name>
<proteinExistence type="predicted"/>
<reference evidence="1 2" key="1">
    <citation type="journal article" date="2019" name="Sci. Rep.">
        <title>Orb-weaving spider Araneus ventricosus genome elucidates the spidroin gene catalogue.</title>
        <authorList>
            <person name="Kono N."/>
            <person name="Nakamura H."/>
            <person name="Ohtoshi R."/>
            <person name="Moran D.A.P."/>
            <person name="Shinohara A."/>
            <person name="Yoshida Y."/>
            <person name="Fujiwara M."/>
            <person name="Mori M."/>
            <person name="Tomita M."/>
            <person name="Arakawa K."/>
        </authorList>
    </citation>
    <scope>NUCLEOTIDE SEQUENCE [LARGE SCALE GENOMIC DNA]</scope>
</reference>
<organism evidence="1 2">
    <name type="scientific">Araneus ventricosus</name>
    <name type="common">Orbweaver spider</name>
    <name type="synonym">Epeira ventricosa</name>
    <dbReference type="NCBI Taxonomy" id="182803"/>
    <lineage>
        <taxon>Eukaryota</taxon>
        <taxon>Metazoa</taxon>
        <taxon>Ecdysozoa</taxon>
        <taxon>Arthropoda</taxon>
        <taxon>Chelicerata</taxon>
        <taxon>Arachnida</taxon>
        <taxon>Araneae</taxon>
        <taxon>Araneomorphae</taxon>
        <taxon>Entelegynae</taxon>
        <taxon>Araneoidea</taxon>
        <taxon>Araneidae</taxon>
        <taxon>Araneus</taxon>
    </lineage>
</organism>
<evidence type="ECO:0000313" key="1">
    <source>
        <dbReference type="EMBL" id="GBN99954.1"/>
    </source>
</evidence>
<dbReference type="OrthoDB" id="71166at2759"/>
<dbReference type="Proteomes" id="UP000499080">
    <property type="component" value="Unassembled WGS sequence"/>
</dbReference>
<gene>
    <name evidence="1" type="ORF">AVEN_267370_1</name>
</gene>